<organism evidence="1 2">
    <name type="scientific">Chrysochromulina tobinii</name>
    <dbReference type="NCBI Taxonomy" id="1460289"/>
    <lineage>
        <taxon>Eukaryota</taxon>
        <taxon>Haptista</taxon>
        <taxon>Haptophyta</taxon>
        <taxon>Prymnesiophyceae</taxon>
        <taxon>Prymnesiales</taxon>
        <taxon>Chrysochromulinaceae</taxon>
        <taxon>Chrysochromulina</taxon>
    </lineage>
</organism>
<dbReference type="AlphaFoldDB" id="A0A0M0K463"/>
<keyword evidence="2" id="KW-1185">Reference proteome</keyword>
<evidence type="ECO:0000313" key="1">
    <source>
        <dbReference type="EMBL" id="KOO33589.1"/>
    </source>
</evidence>
<sequence length="190" mass="21772">MEMHAKSLSLDMDVDTWMAKESYVFTHATTKRRHWRRGAQTLSSKTTPDFTERLGPNNGFMRVFFHDVATKLRAFHPGYGWDEGLVAALYRAGGQEMTLVHRAYEKNWTEEESPRGWVLPQMHYLGIYMNDIASGPDQNFGIAFGEPKMATPVDLDAVWRGDLASGTTFLKLMPPEDAIVKMRDDYLHIR</sequence>
<name>A0A0M0K463_9EUKA</name>
<accession>A0A0M0K463</accession>
<dbReference type="EMBL" id="JWZX01001479">
    <property type="protein sequence ID" value="KOO33589.1"/>
    <property type="molecule type" value="Genomic_DNA"/>
</dbReference>
<dbReference type="Proteomes" id="UP000037460">
    <property type="component" value="Unassembled WGS sequence"/>
</dbReference>
<proteinExistence type="predicted"/>
<comment type="caution">
    <text evidence="1">The sequence shown here is derived from an EMBL/GenBank/DDBJ whole genome shotgun (WGS) entry which is preliminary data.</text>
</comment>
<protein>
    <submittedName>
        <fullName evidence="1">Uncharacterized protein</fullName>
    </submittedName>
</protein>
<evidence type="ECO:0000313" key="2">
    <source>
        <dbReference type="Proteomes" id="UP000037460"/>
    </source>
</evidence>
<reference evidence="2" key="1">
    <citation type="journal article" date="2015" name="PLoS Genet.">
        <title>Genome Sequence and Transcriptome Analyses of Chrysochromulina tobin: Metabolic Tools for Enhanced Algal Fitness in the Prominent Order Prymnesiales (Haptophyceae).</title>
        <authorList>
            <person name="Hovde B.T."/>
            <person name="Deodato C.R."/>
            <person name="Hunsperger H.M."/>
            <person name="Ryken S.A."/>
            <person name="Yost W."/>
            <person name="Jha R.K."/>
            <person name="Patterson J."/>
            <person name="Monnat R.J. Jr."/>
            <person name="Barlow S.B."/>
            <person name="Starkenburg S.R."/>
            <person name="Cattolico R.A."/>
        </authorList>
    </citation>
    <scope>NUCLEOTIDE SEQUENCE</scope>
    <source>
        <strain evidence="2">CCMP291</strain>
    </source>
</reference>
<gene>
    <name evidence="1" type="ORF">Ctob_010216</name>
</gene>